<protein>
    <recommendedName>
        <fullName evidence="3">FAD-binding oxidoreductase</fullName>
    </recommendedName>
</protein>
<evidence type="ECO:0008006" key="3">
    <source>
        <dbReference type="Google" id="ProtNLM"/>
    </source>
</evidence>
<feature type="non-terminal residue" evidence="1">
    <location>
        <position position="76"/>
    </location>
</feature>
<dbReference type="Proteomes" id="UP000037020">
    <property type="component" value="Unassembled WGS sequence"/>
</dbReference>
<gene>
    <name evidence="1" type="ORF">ADK38_25610</name>
</gene>
<name>A0ABR5J1V4_9ACTN</name>
<dbReference type="EMBL" id="LGUT01002253">
    <property type="protein sequence ID" value="KOG87406.1"/>
    <property type="molecule type" value="Genomic_DNA"/>
</dbReference>
<dbReference type="InterPro" id="IPR036318">
    <property type="entry name" value="FAD-bd_PCMH-like_sf"/>
</dbReference>
<dbReference type="SUPFAM" id="SSF56176">
    <property type="entry name" value="FAD-binding/transporter-associated domain-like"/>
    <property type="match status" value="1"/>
</dbReference>
<proteinExistence type="predicted"/>
<organism evidence="1 2">
    <name type="scientific">Streptomyces varsoviensis</name>
    <dbReference type="NCBI Taxonomy" id="67373"/>
    <lineage>
        <taxon>Bacteria</taxon>
        <taxon>Bacillati</taxon>
        <taxon>Actinomycetota</taxon>
        <taxon>Actinomycetes</taxon>
        <taxon>Kitasatosporales</taxon>
        <taxon>Streptomycetaceae</taxon>
        <taxon>Streptomyces</taxon>
    </lineage>
</organism>
<keyword evidence="2" id="KW-1185">Reference proteome</keyword>
<reference evidence="1 2" key="1">
    <citation type="submission" date="2015-07" db="EMBL/GenBank/DDBJ databases">
        <authorList>
            <person name="Ju K.-S."/>
            <person name="Doroghazi J.R."/>
            <person name="Metcalf W.W."/>
        </authorList>
    </citation>
    <scope>NUCLEOTIDE SEQUENCE [LARGE SCALE GENOMIC DNA]</scope>
    <source>
        <strain evidence="1 2">NRRL B-3589</strain>
    </source>
</reference>
<sequence>MDDAGRDSGRRRGAGGPAGLDVRALERALRARVRGEVRFDAGSRGAYATDASNYRQVPIGVVVPRDVEAGVAAVAV</sequence>
<accession>A0ABR5J1V4</accession>
<comment type="caution">
    <text evidence="1">The sequence shown here is derived from an EMBL/GenBank/DDBJ whole genome shotgun (WGS) entry which is preliminary data.</text>
</comment>
<evidence type="ECO:0000313" key="1">
    <source>
        <dbReference type="EMBL" id="KOG87406.1"/>
    </source>
</evidence>
<evidence type="ECO:0000313" key="2">
    <source>
        <dbReference type="Proteomes" id="UP000037020"/>
    </source>
</evidence>